<dbReference type="GO" id="GO:0006814">
    <property type="term" value="P:sodium ion transport"/>
    <property type="evidence" value="ECO:0007669"/>
    <property type="project" value="UniProtKB-KW"/>
</dbReference>
<evidence type="ECO:0000259" key="12">
    <source>
        <dbReference type="Pfam" id="PF03600"/>
    </source>
</evidence>
<reference evidence="13 14" key="1">
    <citation type="journal article" date="2007" name="Int. J. Syst. Evol. Microbiol.">
        <title>Halomonas saccharevitans sp. nov., Halomonas arcis sp. nov. and Halomonas subterranea sp. nov., halophilic bacteria isolated from hypersaline environments of China.</title>
        <authorList>
            <person name="Xu X.W."/>
            <person name="Wu Y.H."/>
            <person name="Zhou Z."/>
            <person name="Wang C.S."/>
            <person name="Zhou Y.G."/>
            <person name="Zhang H.B."/>
            <person name="Wang Y."/>
            <person name="Wu M."/>
        </authorList>
    </citation>
    <scope>NUCLEOTIDE SEQUENCE [LARGE SCALE GENOMIC DNA]</scope>
    <source>
        <strain evidence="13 14">TBZ3</strain>
    </source>
</reference>
<dbReference type="GO" id="GO:0015297">
    <property type="term" value="F:antiporter activity"/>
    <property type="evidence" value="ECO:0007669"/>
    <property type="project" value="UniProtKB-KW"/>
</dbReference>
<dbReference type="PANTHER" id="PTHR43269:SF2">
    <property type="entry name" value="SODIUM_PROTON ANTIPORTER 1-RELATED"/>
    <property type="match status" value="1"/>
</dbReference>
<keyword evidence="3" id="KW-0050">Antiport</keyword>
<name>A0A5R8MLA8_9GAMM</name>
<evidence type="ECO:0000256" key="4">
    <source>
        <dbReference type="ARBA" id="ARBA00022692"/>
    </source>
</evidence>
<dbReference type="GO" id="GO:0016020">
    <property type="term" value="C:membrane"/>
    <property type="evidence" value="ECO:0007669"/>
    <property type="project" value="UniProtKB-SubCell"/>
</dbReference>
<feature type="transmembrane region" description="Helical" evidence="11">
    <location>
        <begin position="50"/>
        <end position="69"/>
    </location>
</feature>
<comment type="caution">
    <text evidence="13">The sequence shown here is derived from an EMBL/GenBank/DDBJ whole genome shotgun (WGS) entry which is preliminary data.</text>
</comment>
<feature type="transmembrane region" description="Helical" evidence="11">
    <location>
        <begin position="277"/>
        <end position="295"/>
    </location>
</feature>
<evidence type="ECO:0000256" key="2">
    <source>
        <dbReference type="ARBA" id="ARBA00022448"/>
    </source>
</evidence>
<dbReference type="NCBIfam" id="NF038006">
    <property type="entry name" value="NhaD_1"/>
    <property type="match status" value="1"/>
</dbReference>
<evidence type="ECO:0000256" key="8">
    <source>
        <dbReference type="ARBA" id="ARBA00023136"/>
    </source>
</evidence>
<evidence type="ECO:0000313" key="13">
    <source>
        <dbReference type="EMBL" id="TLF53016.1"/>
    </source>
</evidence>
<feature type="transmembrane region" description="Helical" evidence="11">
    <location>
        <begin position="81"/>
        <end position="97"/>
    </location>
</feature>
<keyword evidence="4 11" id="KW-0812">Transmembrane</keyword>
<feature type="domain" description="Citrate transporter-like" evidence="12">
    <location>
        <begin position="53"/>
        <end position="439"/>
    </location>
</feature>
<feature type="transmembrane region" description="Helical" evidence="11">
    <location>
        <begin position="469"/>
        <end position="489"/>
    </location>
</feature>
<dbReference type="Proteomes" id="UP000306973">
    <property type="component" value="Unassembled WGS sequence"/>
</dbReference>
<keyword evidence="9" id="KW-0739">Sodium transport</keyword>
<feature type="transmembrane region" description="Helical" evidence="11">
    <location>
        <begin position="301"/>
        <end position="321"/>
    </location>
</feature>
<keyword evidence="5 11" id="KW-1133">Transmembrane helix</keyword>
<dbReference type="OrthoDB" id="9772058at2"/>
<comment type="similarity">
    <text evidence="10">Belongs to the NhaD Na(+)/H(+) (TC 2.A.62) antiporter family.</text>
</comment>
<evidence type="ECO:0000313" key="14">
    <source>
        <dbReference type="Proteomes" id="UP000306973"/>
    </source>
</evidence>
<evidence type="ECO:0000256" key="10">
    <source>
        <dbReference type="ARBA" id="ARBA00025753"/>
    </source>
</evidence>
<dbReference type="InterPro" id="IPR004680">
    <property type="entry name" value="Cit_transptr-like_dom"/>
</dbReference>
<evidence type="ECO:0000256" key="11">
    <source>
        <dbReference type="SAM" id="Phobius"/>
    </source>
</evidence>
<feature type="transmembrane region" description="Helical" evidence="11">
    <location>
        <begin position="237"/>
        <end position="256"/>
    </location>
</feature>
<feature type="transmembrane region" description="Helical" evidence="11">
    <location>
        <begin position="365"/>
        <end position="385"/>
    </location>
</feature>
<evidence type="ECO:0000256" key="9">
    <source>
        <dbReference type="ARBA" id="ARBA00023201"/>
    </source>
</evidence>
<protein>
    <submittedName>
        <fullName evidence="13">Sodium:proton antiporter</fullName>
    </submittedName>
</protein>
<organism evidence="13 14">
    <name type="scientific">Halomonas urmiana</name>
    <dbReference type="NCBI Taxonomy" id="490901"/>
    <lineage>
        <taxon>Bacteria</taxon>
        <taxon>Pseudomonadati</taxon>
        <taxon>Pseudomonadota</taxon>
        <taxon>Gammaproteobacteria</taxon>
        <taxon>Oceanospirillales</taxon>
        <taxon>Halomonadaceae</taxon>
        <taxon>Halomonas</taxon>
    </lineage>
</organism>
<evidence type="ECO:0000256" key="7">
    <source>
        <dbReference type="ARBA" id="ARBA00023065"/>
    </source>
</evidence>
<feature type="transmembrane region" description="Helical" evidence="11">
    <location>
        <begin position="151"/>
        <end position="171"/>
    </location>
</feature>
<evidence type="ECO:0000256" key="1">
    <source>
        <dbReference type="ARBA" id="ARBA00004141"/>
    </source>
</evidence>
<evidence type="ECO:0000256" key="5">
    <source>
        <dbReference type="ARBA" id="ARBA00022989"/>
    </source>
</evidence>
<keyword evidence="14" id="KW-1185">Reference proteome</keyword>
<dbReference type="EMBL" id="VBUI01000003">
    <property type="protein sequence ID" value="TLF53016.1"/>
    <property type="molecule type" value="Genomic_DNA"/>
</dbReference>
<accession>A0A5R8MLA8</accession>
<evidence type="ECO:0000256" key="6">
    <source>
        <dbReference type="ARBA" id="ARBA00023053"/>
    </source>
</evidence>
<keyword evidence="6" id="KW-0915">Sodium</keyword>
<keyword evidence="2" id="KW-0813">Transport</keyword>
<feature type="transmembrane region" description="Helical" evidence="11">
    <location>
        <begin position="109"/>
        <end position="130"/>
    </location>
</feature>
<gene>
    <name evidence="13" type="ORF">FEI13_02610</name>
</gene>
<evidence type="ECO:0000256" key="3">
    <source>
        <dbReference type="ARBA" id="ARBA00022449"/>
    </source>
</evidence>
<comment type="subcellular location">
    <subcellularLocation>
        <location evidence="1">Membrane</location>
        <topology evidence="1">Multi-pass membrane protein</topology>
    </subcellularLocation>
</comment>
<proteinExistence type="inferred from homology"/>
<feature type="transmembrane region" description="Helical" evidence="11">
    <location>
        <begin position="431"/>
        <end position="457"/>
    </location>
</feature>
<keyword evidence="7" id="KW-0406">Ion transport</keyword>
<dbReference type="InterPro" id="IPR045016">
    <property type="entry name" value="NhaD-like"/>
</dbReference>
<dbReference type="AlphaFoldDB" id="A0A5R8MLA8"/>
<sequence length="497" mass="54921">MIAAMLNTCRTPHWPRQFARWPGMLMLALLALLASGPVFAVTGELDLTSSFVGLLAVAIFVLAYALVMAEEKIHMRKSKPVLVAAGIIWALIGWVYVKAGMPAESEHAFRMTLLEFTELMLFLLVAMTYINALEERRVFDALRSWMVRKGFSYRSLFWITGVLAFVISPIADNLTTALLMCAVVTKVAEGDKRFINLACINIVVAANAGGAFSPFGDITTLMVWQAGIIEFYEFFELLIPSLINFLIPAVVMSFFIQNRKPDSLEEDVWLKRGARRIIALFLLTVATAVACHTLLHLPPVLGMMTGLGYLQFFGYFLRRTLPRSLERKRTRYSQRGDWKKLESLGSVVPFDVFNRVARAEWDTLLFFYGVVMCVGGLGFMGYLGMLSDALYTGWNATGANVTLGVLSAVVDNIPVMFAVLTMEPDMSHGQWLLITLTAGVGGSLLSIGSAAGVALMGQARGNYTFMGHLRWTPVIALGYIASVMAHLWLNAESFSVL</sequence>
<dbReference type="PANTHER" id="PTHR43269">
    <property type="entry name" value="SODIUM/PROTON ANTIPORTER 1-RELATED"/>
    <property type="match status" value="1"/>
</dbReference>
<keyword evidence="8 11" id="KW-0472">Membrane</keyword>
<dbReference type="Pfam" id="PF03600">
    <property type="entry name" value="CitMHS"/>
    <property type="match status" value="1"/>
</dbReference>